<keyword evidence="2" id="KW-1133">Transmembrane helix</keyword>
<keyword evidence="2" id="KW-0472">Membrane</keyword>
<evidence type="ECO:0000313" key="4">
    <source>
        <dbReference type="EMBL" id="MCU4972588.1"/>
    </source>
</evidence>
<feature type="transmembrane region" description="Helical" evidence="2">
    <location>
        <begin position="362"/>
        <end position="382"/>
    </location>
</feature>
<feature type="transmembrane region" description="Helical" evidence="2">
    <location>
        <begin position="419"/>
        <end position="438"/>
    </location>
</feature>
<gene>
    <name evidence="4" type="ORF">OB955_07525</name>
    <name evidence="3" type="ORF">OB960_05050</name>
</gene>
<evidence type="ECO:0000313" key="6">
    <source>
        <dbReference type="Proteomes" id="UP001321018"/>
    </source>
</evidence>
<evidence type="ECO:0000313" key="3">
    <source>
        <dbReference type="EMBL" id="MCU4740765.1"/>
    </source>
</evidence>
<dbReference type="Proteomes" id="UP001321018">
    <property type="component" value="Unassembled WGS sequence"/>
</dbReference>
<keyword evidence="2" id="KW-0812">Transmembrane</keyword>
<proteinExistence type="predicted"/>
<reference evidence="3 5" key="1">
    <citation type="submission" date="2022-09" db="EMBL/GenBank/DDBJ databases">
        <title>Enrichment on poylsaccharides allowed isolation of novel metabolic and taxonomic groups of Haloarchaea.</title>
        <authorList>
            <person name="Sorokin D.Y."/>
            <person name="Elcheninov A.G."/>
            <person name="Khizhniak T.V."/>
            <person name="Kolganova T.V."/>
            <person name="Kublanov I.V."/>
        </authorList>
    </citation>
    <scope>NUCLEOTIDE SEQUENCE</scope>
    <source>
        <strain evidence="4 5">AArc-m2/3/4</strain>
        <strain evidence="3">AArc-xg1-1</strain>
    </source>
</reference>
<dbReference type="EMBL" id="JAOPKB010000003">
    <property type="protein sequence ID" value="MCU4972588.1"/>
    <property type="molecule type" value="Genomic_DNA"/>
</dbReference>
<feature type="region of interest" description="Disordered" evidence="1">
    <location>
        <begin position="109"/>
        <end position="145"/>
    </location>
</feature>
<feature type="transmembrane region" description="Helical" evidence="2">
    <location>
        <begin position="389"/>
        <end position="407"/>
    </location>
</feature>
<sequence length="470" mass="51176">MRRSLVIGAVLLVLALFFVGGPSLFTSPSTSDVAPDEQTEPEFVSFEDSDSGFWAYLNARESFEERSPINLVVRGNSEDIVRVMMESSESDWNETDHDHFDADVLMHPVQPGVDPDNESEPSGETGTGIEGETETEAASDENSSLEFLPTDIPWAQTTGATRYAHVDPGDGNESYWMTETLQIHDGDYYGQRYHIRLYESPTPEDEWVAMQAHTEHFDWFTLRHRVDGVEAAQSRAEADFMRHPQIDQTDDVRRIYLDNSGPSDSNGWATVVELAQTGAPALVAPLVVGLAAGRGSGALGRTRSTIESHLIDADRRRFAAAIDRIEAGHLILVATILALFLGVRITGVALERTVDALTMHTIAAILYPVIALGIPIATYVIAGGLERRLDAAVVASLSLATAIWLDYGLLGVDSLPIDVVFQRVLVVVALGLIAGGAARRATRESRLNDMIVVGVAMWVLVLGGTLFGYL</sequence>
<feature type="transmembrane region" description="Helical" evidence="2">
    <location>
        <begin position="330"/>
        <end position="350"/>
    </location>
</feature>
<comment type="caution">
    <text evidence="3">The sequence shown here is derived from an EMBL/GenBank/DDBJ whole genome shotgun (WGS) entry which is preliminary data.</text>
</comment>
<dbReference type="EMBL" id="JAOPKA010000002">
    <property type="protein sequence ID" value="MCU4740765.1"/>
    <property type="molecule type" value="Genomic_DNA"/>
</dbReference>
<accession>A0AAP3E0T4</accession>
<name>A0AAP3E0T4_9EURY</name>
<evidence type="ECO:0000256" key="2">
    <source>
        <dbReference type="SAM" id="Phobius"/>
    </source>
</evidence>
<organism evidence="3 6">
    <name type="scientific">Natronoglomus mannanivorans</name>
    <dbReference type="NCBI Taxonomy" id="2979990"/>
    <lineage>
        <taxon>Archaea</taxon>
        <taxon>Methanobacteriati</taxon>
        <taxon>Methanobacteriota</taxon>
        <taxon>Stenosarchaea group</taxon>
        <taxon>Halobacteria</taxon>
        <taxon>Halobacteriales</taxon>
        <taxon>Natrialbaceae</taxon>
        <taxon>Natronoglomus</taxon>
    </lineage>
</organism>
<keyword evidence="5" id="KW-1185">Reference proteome</keyword>
<evidence type="ECO:0000313" key="5">
    <source>
        <dbReference type="Proteomes" id="UP001320972"/>
    </source>
</evidence>
<evidence type="ECO:0000256" key="1">
    <source>
        <dbReference type="SAM" id="MobiDB-lite"/>
    </source>
</evidence>
<dbReference type="RefSeq" id="WP_338002605.1">
    <property type="nucleotide sequence ID" value="NZ_JAOPKA010000002.1"/>
</dbReference>
<dbReference type="AlphaFoldDB" id="A0AAP3E0T4"/>
<protein>
    <submittedName>
        <fullName evidence="3">Uncharacterized protein</fullName>
    </submittedName>
</protein>
<dbReference type="Proteomes" id="UP001320972">
    <property type="component" value="Unassembled WGS sequence"/>
</dbReference>
<feature type="transmembrane region" description="Helical" evidence="2">
    <location>
        <begin position="450"/>
        <end position="469"/>
    </location>
</feature>